<keyword evidence="2 7" id="KW-0349">Heme</keyword>
<dbReference type="AlphaFoldDB" id="A0A8J5HIK5"/>
<keyword evidence="5 7" id="KW-0408">Iron</keyword>
<evidence type="ECO:0000256" key="1">
    <source>
        <dbReference type="ARBA" id="ARBA00010617"/>
    </source>
</evidence>
<dbReference type="GO" id="GO:0016705">
    <property type="term" value="F:oxidoreductase activity, acting on paired donors, with incorporation or reduction of molecular oxygen"/>
    <property type="evidence" value="ECO:0007669"/>
    <property type="project" value="InterPro"/>
</dbReference>
<dbReference type="PANTHER" id="PTHR47955">
    <property type="entry name" value="CYTOCHROME P450 FAMILY 71 PROTEIN"/>
    <property type="match status" value="1"/>
</dbReference>
<evidence type="ECO:0000313" key="10">
    <source>
        <dbReference type="EMBL" id="KAG6525461.1"/>
    </source>
</evidence>
<dbReference type="Proteomes" id="UP000734854">
    <property type="component" value="Unassembled WGS sequence"/>
</dbReference>
<evidence type="ECO:0000256" key="4">
    <source>
        <dbReference type="ARBA" id="ARBA00023002"/>
    </source>
</evidence>
<proteinExistence type="inferred from homology"/>
<accession>A0A8J5HIK5</accession>
<evidence type="ECO:0000256" key="7">
    <source>
        <dbReference type="PIRSR" id="PIRSR602401-1"/>
    </source>
</evidence>
<comment type="caution">
    <text evidence="10">The sequence shown here is derived from an EMBL/GenBank/DDBJ whole genome shotgun (WGS) entry which is preliminary data.</text>
</comment>
<dbReference type="GO" id="GO:0020037">
    <property type="term" value="F:heme binding"/>
    <property type="evidence" value="ECO:0007669"/>
    <property type="project" value="InterPro"/>
</dbReference>
<name>A0A8J5HIK5_ZINOF</name>
<keyword evidence="9" id="KW-0472">Membrane</keyword>
<keyword evidence="4 8" id="KW-0560">Oxidoreductase</keyword>
<dbReference type="GO" id="GO:0004497">
    <property type="term" value="F:monooxygenase activity"/>
    <property type="evidence" value="ECO:0007669"/>
    <property type="project" value="UniProtKB-KW"/>
</dbReference>
<dbReference type="PROSITE" id="PS00086">
    <property type="entry name" value="CYTOCHROME_P450"/>
    <property type="match status" value="1"/>
</dbReference>
<evidence type="ECO:0008006" key="12">
    <source>
        <dbReference type="Google" id="ProtNLM"/>
    </source>
</evidence>
<dbReference type="CDD" id="cd11072">
    <property type="entry name" value="CYP71-like"/>
    <property type="match status" value="1"/>
</dbReference>
<sequence>MEAISLFSPFFFITLFLGFFITLLIKRSSRSRVHKQQVLLAPLPPSPPRLPLIGNIHQLVGGNHHRILRQLARTHGPLICLRLGQVDQVVASSVEAVEEILKHHDLKFADRPRDLTFSRILLYDGNGVAMAPYGGYWKQLRKIYAMELLNSRRVKSFAAIREDVARKLTAEIAHKAFAQTPVINLSEMVLSMINAIVSRVAFGDKCKQQADFLHLVKEAISYVSSFSVADMYPSLKFLDTLTGLKSKFEGVRGKLDKVFDEIIAQRQAALAAEQAEEDLIIDVLLKLKDEGNQELPITYTSVKAIVMEIFLAGTETSSSVIDWVMSELIKNPKAMEKVQKEMREAMQGKTKLEESDIPKFSYLNLVIKETLRLHPPGPLLIPRECRETCEVMGYRVPAGARLLINAFALSRDEKYWGSDAESFKPERFEGISVDFKGFNFEFMPFGAGRRICPGMTFGLSSVEVALAHLLFHFDWQLPQASRHEDRRFGHDGDFWDERNKEIASPRASQANNSSAIVTSSPHMILQMLYIVFYI</sequence>
<organism evidence="10 11">
    <name type="scientific">Zingiber officinale</name>
    <name type="common">Ginger</name>
    <name type="synonym">Amomum zingiber</name>
    <dbReference type="NCBI Taxonomy" id="94328"/>
    <lineage>
        <taxon>Eukaryota</taxon>
        <taxon>Viridiplantae</taxon>
        <taxon>Streptophyta</taxon>
        <taxon>Embryophyta</taxon>
        <taxon>Tracheophyta</taxon>
        <taxon>Spermatophyta</taxon>
        <taxon>Magnoliopsida</taxon>
        <taxon>Liliopsida</taxon>
        <taxon>Zingiberales</taxon>
        <taxon>Zingiberaceae</taxon>
        <taxon>Zingiber</taxon>
    </lineage>
</organism>
<comment type="similarity">
    <text evidence="1 8">Belongs to the cytochrome P450 family.</text>
</comment>
<evidence type="ECO:0000256" key="3">
    <source>
        <dbReference type="ARBA" id="ARBA00022723"/>
    </source>
</evidence>
<dbReference type="EMBL" id="JACMSC010000004">
    <property type="protein sequence ID" value="KAG6525461.1"/>
    <property type="molecule type" value="Genomic_DNA"/>
</dbReference>
<dbReference type="FunFam" id="1.10.630.10:FF:000043">
    <property type="entry name" value="Cytochrome P450 99A2"/>
    <property type="match status" value="1"/>
</dbReference>
<comment type="cofactor">
    <cofactor evidence="7">
        <name>heme</name>
        <dbReference type="ChEBI" id="CHEBI:30413"/>
    </cofactor>
</comment>
<evidence type="ECO:0000256" key="5">
    <source>
        <dbReference type="ARBA" id="ARBA00023004"/>
    </source>
</evidence>
<reference evidence="10 11" key="1">
    <citation type="submission" date="2020-08" db="EMBL/GenBank/DDBJ databases">
        <title>Plant Genome Project.</title>
        <authorList>
            <person name="Zhang R.-G."/>
        </authorList>
    </citation>
    <scope>NUCLEOTIDE SEQUENCE [LARGE SCALE GENOMIC DNA]</scope>
    <source>
        <tissue evidence="10">Rhizome</tissue>
    </source>
</reference>
<evidence type="ECO:0000256" key="8">
    <source>
        <dbReference type="RuleBase" id="RU000461"/>
    </source>
</evidence>
<dbReference type="PRINTS" id="PR00463">
    <property type="entry name" value="EP450I"/>
</dbReference>
<evidence type="ECO:0000256" key="9">
    <source>
        <dbReference type="SAM" id="Phobius"/>
    </source>
</evidence>
<gene>
    <name evidence="10" type="ORF">ZIOFF_015417</name>
</gene>
<dbReference type="Gene3D" id="1.10.630.10">
    <property type="entry name" value="Cytochrome P450"/>
    <property type="match status" value="1"/>
</dbReference>
<evidence type="ECO:0000256" key="2">
    <source>
        <dbReference type="ARBA" id="ARBA00022617"/>
    </source>
</evidence>
<dbReference type="PRINTS" id="PR00385">
    <property type="entry name" value="P450"/>
</dbReference>
<evidence type="ECO:0000256" key="6">
    <source>
        <dbReference type="ARBA" id="ARBA00023033"/>
    </source>
</evidence>
<dbReference type="InterPro" id="IPR017972">
    <property type="entry name" value="Cyt_P450_CS"/>
</dbReference>
<keyword evidence="3 7" id="KW-0479">Metal-binding</keyword>
<evidence type="ECO:0000313" key="11">
    <source>
        <dbReference type="Proteomes" id="UP000734854"/>
    </source>
</evidence>
<dbReference type="Pfam" id="PF00067">
    <property type="entry name" value="p450"/>
    <property type="match status" value="1"/>
</dbReference>
<keyword evidence="9" id="KW-0812">Transmembrane</keyword>
<dbReference type="InterPro" id="IPR036396">
    <property type="entry name" value="Cyt_P450_sf"/>
</dbReference>
<dbReference type="InterPro" id="IPR001128">
    <property type="entry name" value="Cyt_P450"/>
</dbReference>
<keyword evidence="11" id="KW-1185">Reference proteome</keyword>
<dbReference type="PANTHER" id="PTHR47955:SF8">
    <property type="entry name" value="CYTOCHROME P450 71D11-LIKE"/>
    <property type="match status" value="1"/>
</dbReference>
<keyword evidence="6 8" id="KW-0503">Monooxygenase</keyword>
<feature type="transmembrane region" description="Helical" evidence="9">
    <location>
        <begin position="6"/>
        <end position="25"/>
    </location>
</feature>
<dbReference type="InterPro" id="IPR002401">
    <property type="entry name" value="Cyt_P450_E_grp-I"/>
</dbReference>
<keyword evidence="9" id="KW-1133">Transmembrane helix</keyword>
<protein>
    <recommendedName>
        <fullName evidence="12">Cytochrome P450</fullName>
    </recommendedName>
</protein>
<dbReference type="GO" id="GO:0005506">
    <property type="term" value="F:iron ion binding"/>
    <property type="evidence" value="ECO:0007669"/>
    <property type="project" value="InterPro"/>
</dbReference>
<feature type="binding site" description="axial binding residue" evidence="7">
    <location>
        <position position="452"/>
    </location>
    <ligand>
        <name>heme</name>
        <dbReference type="ChEBI" id="CHEBI:30413"/>
    </ligand>
    <ligandPart>
        <name>Fe</name>
        <dbReference type="ChEBI" id="CHEBI:18248"/>
    </ligandPart>
</feature>
<dbReference type="SUPFAM" id="SSF48264">
    <property type="entry name" value="Cytochrome P450"/>
    <property type="match status" value="1"/>
</dbReference>